<dbReference type="SUPFAM" id="SSF49464">
    <property type="entry name" value="Carboxypeptidase regulatory domain-like"/>
    <property type="match status" value="1"/>
</dbReference>
<keyword evidence="3" id="KW-0998">Cell outer membrane</keyword>
<keyword evidence="2" id="KW-0472">Membrane</keyword>
<reference evidence="5" key="1">
    <citation type="submission" date="2021-10" db="EMBL/GenBank/DDBJ databases">
        <title>Tamlana sargassums sp. nov., and Tamlana laminarinivorans sp. nov., two new bacteria isolated from the brown alga.</title>
        <authorList>
            <person name="Li J."/>
        </authorList>
    </citation>
    <scope>NUCLEOTIDE SEQUENCE</scope>
    <source>
        <strain evidence="5">62-3</strain>
    </source>
</reference>
<evidence type="ECO:0000256" key="3">
    <source>
        <dbReference type="ARBA" id="ARBA00023237"/>
    </source>
</evidence>
<dbReference type="GO" id="GO:0009279">
    <property type="term" value="C:cell outer membrane"/>
    <property type="evidence" value="ECO:0007669"/>
    <property type="project" value="UniProtKB-SubCell"/>
</dbReference>
<name>A0A9X1L4T8_9FLAO</name>
<dbReference type="Gene3D" id="2.60.40.1120">
    <property type="entry name" value="Carboxypeptidase-like, regulatory domain"/>
    <property type="match status" value="1"/>
</dbReference>
<protein>
    <submittedName>
        <fullName evidence="5">TonB-dependent receptor</fullName>
    </submittedName>
</protein>
<sequence length="808" mass="93549">MAQKLTNFIFLLCSILSFSQEFSLSGFIKDENKFPIAYANVVLLNAETNKSEKGTISSESGDFFIEKIAPGNYVLKISYLGFEEYTKDLVISESVNLKTIILIENIEVLEGVTVVSKRPTITRTVDRLIFNVENSTLSNHNVFDVLKQTPGVWVNDDRITIKNATPVVYINDRRVYLSDSEIIQLLEGTSATIVKSIEVITNPPAKYDAQGSSVLNIVVSKNLIAGYHGNVFGNFMQGFKYPKISYGTSQFFKTKKLNAYLNISDSPRKDYRNQNQSDNFLLNNNLETSWKTDYNRVRQSALKTINSNIDYDINEKSNIGLTANILYQPRKTGQLDINSSTEVFNSNMELDSIFNTFNNSVNEKTNLGLTLNYSRKLKREGEKLTANIHHTYYDYADFQDVTTGYFFPDESIAFRNNRFQTYSDQITKIFTGQFDYELPLDHGSFETGAKVAYINSESELNQFFFENDEAQLDANNSDVFLYDEFNYAAYVSWSRDWTNWNLKLGLRTEYTDLTGKSIANNEINDNDYLRLFPSFYVLHSLNDNNQLYFSYNKRIYRPNYNQLNPFRLYLTDNSYSVGNPNLRIEIDDSFILGYTLKNTYTFELYYRFENNPIFELRLQDVENNQIENIYSNIDYGVSYGLDFTTYTSITNNWDLYCLSSLFNYKTNYRYLNSDDVIESSKWGLYFVVANYFSFLKDKSLTLDVMYSYIPSIIDGVSEVSDRAGLDISLRKTFLDNKASLSLGVTDIFNTQNFTQTTKFLDQDTYLDSTMENRMFVLGFNYKFGNYKLKTNKKEMNLKERDRLGINQK</sequence>
<evidence type="ECO:0000256" key="2">
    <source>
        <dbReference type="ARBA" id="ARBA00023136"/>
    </source>
</evidence>
<comment type="subcellular location">
    <subcellularLocation>
        <location evidence="1">Cell outer membrane</location>
    </subcellularLocation>
</comment>
<dbReference type="Proteomes" id="UP001139286">
    <property type="component" value="Unassembled WGS sequence"/>
</dbReference>
<dbReference type="InterPro" id="IPR036942">
    <property type="entry name" value="Beta-barrel_TonB_sf"/>
</dbReference>
<evidence type="ECO:0000313" key="5">
    <source>
        <dbReference type="EMBL" id="MCB4808537.1"/>
    </source>
</evidence>
<accession>A0A9X1L4T8</accession>
<dbReference type="Pfam" id="PF13620">
    <property type="entry name" value="CarboxypepD_reg"/>
    <property type="match status" value="1"/>
</dbReference>
<evidence type="ECO:0000259" key="4">
    <source>
        <dbReference type="Pfam" id="PF14905"/>
    </source>
</evidence>
<keyword evidence="5" id="KW-0675">Receptor</keyword>
<evidence type="ECO:0000256" key="1">
    <source>
        <dbReference type="ARBA" id="ARBA00004442"/>
    </source>
</evidence>
<dbReference type="InterPro" id="IPR008969">
    <property type="entry name" value="CarboxyPept-like_regulatory"/>
</dbReference>
<dbReference type="InterPro" id="IPR041700">
    <property type="entry name" value="OMP_b-brl_3"/>
</dbReference>
<dbReference type="RefSeq" id="WP_226695938.1">
    <property type="nucleotide sequence ID" value="NZ_JAJAPX010000003.1"/>
</dbReference>
<evidence type="ECO:0000313" key="6">
    <source>
        <dbReference type="Proteomes" id="UP001139286"/>
    </source>
</evidence>
<dbReference type="PANTHER" id="PTHR40980:SF4">
    <property type="entry name" value="TONB-DEPENDENT RECEPTOR-LIKE BETA-BARREL DOMAIN-CONTAINING PROTEIN"/>
    <property type="match status" value="1"/>
</dbReference>
<dbReference type="Pfam" id="PF14905">
    <property type="entry name" value="OMP_b-brl_3"/>
    <property type="match status" value="1"/>
</dbReference>
<proteinExistence type="predicted"/>
<dbReference type="SUPFAM" id="SSF56935">
    <property type="entry name" value="Porins"/>
    <property type="match status" value="1"/>
</dbReference>
<gene>
    <name evidence="5" type="ORF">LG651_09750</name>
</gene>
<keyword evidence="6" id="KW-1185">Reference proteome</keyword>
<organism evidence="5 6">
    <name type="scientific">Neotamlana sargassicola</name>
    <dbReference type="NCBI Taxonomy" id="2883125"/>
    <lineage>
        <taxon>Bacteria</taxon>
        <taxon>Pseudomonadati</taxon>
        <taxon>Bacteroidota</taxon>
        <taxon>Flavobacteriia</taxon>
        <taxon>Flavobacteriales</taxon>
        <taxon>Flavobacteriaceae</taxon>
        <taxon>Neotamlana</taxon>
    </lineage>
</organism>
<comment type="caution">
    <text evidence="5">The sequence shown here is derived from an EMBL/GenBank/DDBJ whole genome shotgun (WGS) entry which is preliminary data.</text>
</comment>
<dbReference type="EMBL" id="JAJAPX010000003">
    <property type="protein sequence ID" value="MCB4808537.1"/>
    <property type="molecule type" value="Genomic_DNA"/>
</dbReference>
<feature type="domain" description="Outer membrane protein beta-barrel" evidence="4">
    <location>
        <begin position="375"/>
        <end position="781"/>
    </location>
</feature>
<dbReference type="Gene3D" id="2.40.170.20">
    <property type="entry name" value="TonB-dependent receptor, beta-barrel domain"/>
    <property type="match status" value="1"/>
</dbReference>
<dbReference type="AlphaFoldDB" id="A0A9X1L4T8"/>
<dbReference type="PANTHER" id="PTHR40980">
    <property type="entry name" value="PLUG DOMAIN-CONTAINING PROTEIN"/>
    <property type="match status" value="1"/>
</dbReference>